<accession>A0A1B1NBP6</accession>
<dbReference type="PROSITE" id="PS51935">
    <property type="entry name" value="NLPC_P60"/>
    <property type="match status" value="1"/>
</dbReference>
<keyword evidence="4" id="KW-0788">Thiol protease</keyword>
<dbReference type="KEGG" id="serj:SGUI_1446"/>
<dbReference type="InterPro" id="IPR000064">
    <property type="entry name" value="NLP_P60_dom"/>
</dbReference>
<protein>
    <submittedName>
        <fullName evidence="8">NLP/P60 family protein</fullName>
    </submittedName>
</protein>
<dbReference type="GO" id="GO:0008234">
    <property type="term" value="F:cysteine-type peptidase activity"/>
    <property type="evidence" value="ECO:0007669"/>
    <property type="project" value="UniProtKB-KW"/>
</dbReference>
<dbReference type="Gene3D" id="3.90.1720.10">
    <property type="entry name" value="endopeptidase domain like (from Nostoc punctiforme)"/>
    <property type="match status" value="1"/>
</dbReference>
<evidence type="ECO:0000259" key="7">
    <source>
        <dbReference type="PROSITE" id="PS51935"/>
    </source>
</evidence>
<feature type="chain" id="PRO_5008527792" evidence="6">
    <location>
        <begin position="32"/>
        <end position="492"/>
    </location>
</feature>
<evidence type="ECO:0000256" key="2">
    <source>
        <dbReference type="ARBA" id="ARBA00022670"/>
    </source>
</evidence>
<organism evidence="8 9">
    <name type="scientific">Serinicoccus hydrothermalis</name>
    <dbReference type="NCBI Taxonomy" id="1758689"/>
    <lineage>
        <taxon>Bacteria</taxon>
        <taxon>Bacillati</taxon>
        <taxon>Actinomycetota</taxon>
        <taxon>Actinomycetes</taxon>
        <taxon>Micrococcales</taxon>
        <taxon>Ornithinimicrobiaceae</taxon>
        <taxon>Serinicoccus</taxon>
    </lineage>
</organism>
<gene>
    <name evidence="8" type="ORF">SGUI_1446</name>
</gene>
<feature type="domain" description="NlpC/P60" evidence="7">
    <location>
        <begin position="376"/>
        <end position="492"/>
    </location>
</feature>
<keyword evidence="2" id="KW-0645">Protease</keyword>
<comment type="similarity">
    <text evidence="1">Belongs to the peptidase C40 family.</text>
</comment>
<feature type="region of interest" description="Disordered" evidence="5">
    <location>
        <begin position="30"/>
        <end position="59"/>
    </location>
</feature>
<evidence type="ECO:0000256" key="5">
    <source>
        <dbReference type="SAM" id="MobiDB-lite"/>
    </source>
</evidence>
<dbReference type="EMBL" id="CP014989">
    <property type="protein sequence ID" value="ANS78842.1"/>
    <property type="molecule type" value="Genomic_DNA"/>
</dbReference>
<dbReference type="PANTHER" id="PTHR47053">
    <property type="entry name" value="MUREIN DD-ENDOPEPTIDASE MEPH-RELATED"/>
    <property type="match status" value="1"/>
</dbReference>
<sequence length="492" mass="49012">MTLSTRRLSRTMIAVTAAAAPVVSLAPAAHAAPSGTPQLPQQPLLPATPTTPVATPRVLPTPAPISTVTMTVNAAAGVNARSGPSTSYGIVGGYRNGAKLTGTLTSNNWLKVGNNKFVAAWNLTRSSGSNPGGGGGGGGSAERVTQWMEASVGNVRSGPGLGNPVVTTMRKGTKVTGTWTSNGWLNIGGGKYIAGSILTGTNPGGGGGSDPGGGGGGSQRVTQWMEASVGNVRSGPGLGHPVVTTMRKGTKVTGTWTSNGWLNIGGGKYIAGSILTGTNPGGGGGGGGEQPDPAPNEVTRWVSAASANVRSGPSTSYSVVGSMPRGTEVTGTLTSNGWLKMSGSQYMAGSVLTASNPGGGGGGGGGAEPAPAPAPSTTRQEILNTAAQYIGTPYKYGGNNPQEGFDCSGYTSYVFAEVGLSIPRTAATQQAAATPTNNPQPGDLVFFGYPAYHVGIYAGNGMMYDTGRPGVPTQYRAIFSGVSGYGVVNGVG</sequence>
<name>A0A1B1NBP6_9MICO</name>
<dbReference type="InterPro" id="IPR003646">
    <property type="entry name" value="SH3-like_bac-type"/>
</dbReference>
<keyword evidence="6" id="KW-0732">Signal</keyword>
<dbReference type="Proteomes" id="UP000092482">
    <property type="component" value="Chromosome"/>
</dbReference>
<evidence type="ECO:0000256" key="6">
    <source>
        <dbReference type="SAM" id="SignalP"/>
    </source>
</evidence>
<feature type="compositionally biased region" description="Gly residues" evidence="5">
    <location>
        <begin position="357"/>
        <end position="367"/>
    </location>
</feature>
<dbReference type="InterPro" id="IPR038765">
    <property type="entry name" value="Papain-like_cys_pep_sf"/>
</dbReference>
<dbReference type="Pfam" id="PF00877">
    <property type="entry name" value="NLPC_P60"/>
    <property type="match status" value="1"/>
</dbReference>
<dbReference type="PROSITE" id="PS51318">
    <property type="entry name" value="TAT"/>
    <property type="match status" value="1"/>
</dbReference>
<evidence type="ECO:0000256" key="1">
    <source>
        <dbReference type="ARBA" id="ARBA00007074"/>
    </source>
</evidence>
<dbReference type="InterPro" id="IPR051202">
    <property type="entry name" value="Peptidase_C40"/>
</dbReference>
<dbReference type="PANTHER" id="PTHR47053:SF1">
    <property type="entry name" value="MUREIN DD-ENDOPEPTIDASE MEPH-RELATED"/>
    <property type="match status" value="1"/>
</dbReference>
<dbReference type="STRING" id="1758689.SGUI_1446"/>
<dbReference type="Gene3D" id="2.30.30.40">
    <property type="entry name" value="SH3 Domains"/>
    <property type="match status" value="4"/>
</dbReference>
<dbReference type="AlphaFoldDB" id="A0A1B1NBP6"/>
<evidence type="ECO:0000256" key="4">
    <source>
        <dbReference type="ARBA" id="ARBA00022807"/>
    </source>
</evidence>
<dbReference type="SMART" id="SM00287">
    <property type="entry name" value="SH3b"/>
    <property type="match status" value="4"/>
</dbReference>
<evidence type="ECO:0000313" key="8">
    <source>
        <dbReference type="EMBL" id="ANS78842.1"/>
    </source>
</evidence>
<feature type="region of interest" description="Disordered" evidence="5">
    <location>
        <begin position="352"/>
        <end position="377"/>
    </location>
</feature>
<evidence type="ECO:0000256" key="3">
    <source>
        <dbReference type="ARBA" id="ARBA00022801"/>
    </source>
</evidence>
<reference evidence="8 9" key="1">
    <citation type="submission" date="2016-03" db="EMBL/GenBank/DDBJ databases">
        <title>Shallow-sea hydrothermal system.</title>
        <authorList>
            <person name="Tang K."/>
        </authorList>
    </citation>
    <scope>NUCLEOTIDE SEQUENCE [LARGE SCALE GENOMIC DNA]</scope>
    <source>
        <strain evidence="8 9">JLT9</strain>
    </source>
</reference>
<feature type="signal peptide" evidence="6">
    <location>
        <begin position="1"/>
        <end position="31"/>
    </location>
</feature>
<dbReference type="SUPFAM" id="SSF54001">
    <property type="entry name" value="Cysteine proteinases"/>
    <property type="match status" value="1"/>
</dbReference>
<keyword evidence="3" id="KW-0378">Hydrolase</keyword>
<proteinExistence type="inferred from homology"/>
<dbReference type="InterPro" id="IPR006311">
    <property type="entry name" value="TAT_signal"/>
</dbReference>
<dbReference type="Pfam" id="PF08239">
    <property type="entry name" value="SH3_3"/>
    <property type="match status" value="3"/>
</dbReference>
<keyword evidence="9" id="KW-1185">Reference proteome</keyword>
<evidence type="ECO:0000313" key="9">
    <source>
        <dbReference type="Proteomes" id="UP000092482"/>
    </source>
</evidence>
<dbReference type="RefSeq" id="WP_191090963.1">
    <property type="nucleotide sequence ID" value="NZ_CP014989.1"/>
</dbReference>
<dbReference type="GO" id="GO:0006508">
    <property type="term" value="P:proteolysis"/>
    <property type="evidence" value="ECO:0007669"/>
    <property type="project" value="UniProtKB-KW"/>
</dbReference>
<dbReference type="PATRIC" id="fig|1758689.4.peg.1489"/>